<evidence type="ECO:0000313" key="3">
    <source>
        <dbReference type="Proteomes" id="UP000018208"/>
    </source>
</evidence>
<proteinExistence type="predicted"/>
<evidence type="ECO:0000256" key="1">
    <source>
        <dbReference type="SAM" id="Phobius"/>
    </source>
</evidence>
<reference evidence="2 3" key="1">
    <citation type="journal article" date="2014" name="PLoS Genet.">
        <title>The Genome of Spironucleus salmonicida Highlights a Fish Pathogen Adapted to Fluctuating Environments.</title>
        <authorList>
            <person name="Xu F."/>
            <person name="Jerlstrom-Hultqvist J."/>
            <person name="Einarsson E."/>
            <person name="Astvaldsson A."/>
            <person name="Svard S.G."/>
            <person name="Andersson J.O."/>
        </authorList>
    </citation>
    <scope>NUCLEOTIDE SEQUENCE [LARGE SCALE GENOMIC DNA]</scope>
    <source>
        <strain evidence="2 3">ATCC 50377</strain>
    </source>
</reference>
<feature type="transmembrane region" description="Helical" evidence="1">
    <location>
        <begin position="12"/>
        <end position="34"/>
    </location>
</feature>
<evidence type="ECO:0000313" key="2">
    <source>
        <dbReference type="EMBL" id="KAH0569374.1"/>
    </source>
</evidence>
<dbReference type="AlphaFoldDB" id="A0A9P8RU45"/>
<comment type="caution">
    <text evidence="2">The sequence shown here is derived from an EMBL/GenBank/DDBJ whole genome shotgun (WGS) entry which is preliminary data.</text>
</comment>
<keyword evidence="1" id="KW-0472">Membrane</keyword>
<name>A0A9P8RU45_9EUKA</name>
<dbReference type="Proteomes" id="UP000018208">
    <property type="component" value="Unassembled WGS sequence"/>
</dbReference>
<protein>
    <recommendedName>
        <fullName evidence="4">Transmembrane protein</fullName>
    </recommendedName>
</protein>
<evidence type="ECO:0008006" key="4">
    <source>
        <dbReference type="Google" id="ProtNLM"/>
    </source>
</evidence>
<dbReference type="RefSeq" id="XP_067760147.1">
    <property type="nucleotide sequence ID" value="XM_067912515.1"/>
</dbReference>
<keyword evidence="1" id="KW-0812">Transmembrane</keyword>
<dbReference type="EMBL" id="AUWU02000021">
    <property type="protein sequence ID" value="KAH0569374.1"/>
    <property type="molecule type" value="Genomic_DNA"/>
</dbReference>
<keyword evidence="1" id="KW-1133">Transmembrane helix</keyword>
<accession>A0A9P8RU45</accession>
<dbReference type="KEGG" id="ssao:94302784"/>
<gene>
    <name evidence="2" type="ORF">SS50377_28761</name>
</gene>
<sequence>MKRFSYIYIYQYKFCLLIILYQYLIYIVNIQYYFRSKIQVKTKELQIFDILIIHSIFSTQNQNIVSYGMHQQQFNAQCQGQIWHCAGLVKLNTSCRSCLILSKLYLPKLVLYLLPTASTYTNYGQAFKSILCLVSVYKLSTYCALCQYIIYLHSYKIHTQQNKCSSSPRYQDQSFQIHRAIQCYTNNIFSKLWLYFWRISHPEHLLIHLAQIISLAFSIVTLIRSANSYLVKQQYILHYHGYSKAEKVNTRSSLYQLLAIGPYFFQNIINRRLLVRINQKGLLVAETKRRTVTSHWATDPQEDHGQSQLNPGNDNIFETFIFQKQGNLQSSILTYYINITYYKILTAFRNDKVPLQIINDKHFKLVYQDSYDRINNQQHILPEVAYKMFYDQFKLPFDEYATDPTVKKLNLNTCFSYQTKIYLEITKTTVIIKRNLISKINSAKFFRYLNTVYIKSNQCDETISILISKSLMLQPLNPYIFVWKSITNRTNQLSFTILNQTERKRVASQAEVQQESVYIFCRFLLK</sequence>
<keyword evidence="3" id="KW-1185">Reference proteome</keyword>
<organism evidence="2 3">
    <name type="scientific">Spironucleus salmonicida</name>
    <dbReference type="NCBI Taxonomy" id="348837"/>
    <lineage>
        <taxon>Eukaryota</taxon>
        <taxon>Metamonada</taxon>
        <taxon>Diplomonadida</taxon>
        <taxon>Hexamitidae</taxon>
        <taxon>Hexamitinae</taxon>
        <taxon>Spironucleus</taxon>
    </lineage>
</organism>
<dbReference type="GeneID" id="94302784"/>